<protein>
    <recommendedName>
        <fullName evidence="2">urease</fullName>
        <ecNumber evidence="2">3.5.1.5</ecNumber>
    </recommendedName>
</protein>
<evidence type="ECO:0000256" key="4">
    <source>
        <dbReference type="ARBA" id="ARBA00047778"/>
    </source>
</evidence>
<dbReference type="GO" id="GO:0016151">
    <property type="term" value="F:nickel cation binding"/>
    <property type="evidence" value="ECO:0007669"/>
    <property type="project" value="InterPro"/>
</dbReference>
<accession>A0A7I9VH40</accession>
<dbReference type="NCBIfam" id="TIGR00193">
    <property type="entry name" value="urease_gam"/>
    <property type="match status" value="1"/>
</dbReference>
<dbReference type="UniPathway" id="UPA00258">
    <property type="reaction ID" value="UER00370"/>
</dbReference>
<dbReference type="InterPro" id="IPR050069">
    <property type="entry name" value="Urease_subunit"/>
</dbReference>
<evidence type="ECO:0000256" key="2">
    <source>
        <dbReference type="ARBA" id="ARBA00012934"/>
    </source>
</evidence>
<reference evidence="6" key="1">
    <citation type="journal article" date="2020" name="Appl. Environ. Microbiol.">
        <title>Diazotrophic Anaeromyxobacter Isolates from Soils.</title>
        <authorList>
            <person name="Masuda Y."/>
            <person name="Yamanaka H."/>
            <person name="Xu Z.X."/>
            <person name="Shiratori Y."/>
            <person name="Aono T."/>
            <person name="Amachi S."/>
            <person name="Senoo K."/>
            <person name="Itoh H."/>
        </authorList>
    </citation>
    <scope>NUCLEOTIDE SEQUENCE [LARGE SCALE GENOMIC DNA]</scope>
    <source>
        <strain evidence="6">R267</strain>
    </source>
</reference>
<evidence type="ECO:0000313" key="5">
    <source>
        <dbReference type="EMBL" id="GEJ55450.1"/>
    </source>
</evidence>
<name>A0A7I9VH40_9BACT</name>
<evidence type="ECO:0000256" key="3">
    <source>
        <dbReference type="ARBA" id="ARBA00022801"/>
    </source>
</evidence>
<comment type="pathway">
    <text evidence="1">Nitrogen metabolism; urea degradation; CO(2) and NH(3) from urea (urease route): step 1/1.</text>
</comment>
<dbReference type="Proteomes" id="UP000503640">
    <property type="component" value="Unassembled WGS sequence"/>
</dbReference>
<dbReference type="InterPro" id="IPR002026">
    <property type="entry name" value="Urease_gamma/gamma-beta_su"/>
</dbReference>
<dbReference type="GO" id="GO:0035550">
    <property type="term" value="C:urease complex"/>
    <property type="evidence" value="ECO:0007669"/>
    <property type="project" value="InterPro"/>
</dbReference>
<dbReference type="CDD" id="cd00407">
    <property type="entry name" value="Urease_beta"/>
    <property type="match status" value="1"/>
</dbReference>
<dbReference type="GO" id="GO:0043419">
    <property type="term" value="P:urea catabolic process"/>
    <property type="evidence" value="ECO:0007669"/>
    <property type="project" value="UniProtKB-UniPathway"/>
</dbReference>
<dbReference type="InterPro" id="IPR036463">
    <property type="entry name" value="Urease_gamma_sf"/>
</dbReference>
<comment type="catalytic activity">
    <reaction evidence="4">
        <text>urea + 2 H2O + H(+) = hydrogencarbonate + 2 NH4(+)</text>
        <dbReference type="Rhea" id="RHEA:20557"/>
        <dbReference type="ChEBI" id="CHEBI:15377"/>
        <dbReference type="ChEBI" id="CHEBI:15378"/>
        <dbReference type="ChEBI" id="CHEBI:16199"/>
        <dbReference type="ChEBI" id="CHEBI:17544"/>
        <dbReference type="ChEBI" id="CHEBI:28938"/>
        <dbReference type="EC" id="3.5.1.5"/>
    </reaction>
</comment>
<organism evidence="5 6">
    <name type="scientific">Anaeromyxobacter diazotrophicus</name>
    <dbReference type="NCBI Taxonomy" id="2590199"/>
    <lineage>
        <taxon>Bacteria</taxon>
        <taxon>Pseudomonadati</taxon>
        <taxon>Myxococcota</taxon>
        <taxon>Myxococcia</taxon>
        <taxon>Myxococcales</taxon>
        <taxon>Cystobacterineae</taxon>
        <taxon>Anaeromyxobacteraceae</taxon>
        <taxon>Anaeromyxobacter</taxon>
    </lineage>
</organism>
<dbReference type="PANTHER" id="PTHR33569:SF1">
    <property type="entry name" value="UREASE"/>
    <property type="match status" value="1"/>
</dbReference>
<dbReference type="EMBL" id="BJTG01000001">
    <property type="protein sequence ID" value="GEJ55450.1"/>
    <property type="molecule type" value="Genomic_DNA"/>
</dbReference>
<dbReference type="CDD" id="cd00390">
    <property type="entry name" value="Urease_gamma"/>
    <property type="match status" value="1"/>
</dbReference>
<dbReference type="SUPFAM" id="SSF54111">
    <property type="entry name" value="Urease, gamma-subunit"/>
    <property type="match status" value="1"/>
</dbReference>
<dbReference type="Pfam" id="PF00699">
    <property type="entry name" value="Urease_beta"/>
    <property type="match status" value="1"/>
</dbReference>
<keyword evidence="3" id="KW-0378">Hydrolase</keyword>
<keyword evidence="6" id="KW-1185">Reference proteome</keyword>
<sequence length="259" mass="27937">MHLTPREIDKLVLHQAGALAQKRLARGLRLNHPEAVALVATVLLELIRDGRRVAELMDLGRRLLGRRQVMAGVPGLIEEVQVEGTFPDGTKLVTVHHPIAGEDGDLSLALHGSFLPVPPLSAFGDEGAPAPEEQAPGEALPREGELVLNAGREAVRLAVTNLADRPIQVGSHFPFAEANPYLRFDRARAYGRRLDVPAGMAARFEPGETREVDLVELAGRRVVQGGNALSPGPVTEEGRARLVEEARRRGFALDEGSTP</sequence>
<gene>
    <name evidence="5" type="primary">ureAB</name>
    <name evidence="5" type="ORF">AMYX_01910</name>
</gene>
<dbReference type="NCBIfam" id="NF009671">
    <property type="entry name" value="PRK13192.1"/>
    <property type="match status" value="1"/>
</dbReference>
<dbReference type="InterPro" id="IPR008223">
    <property type="entry name" value="Urease_gamma-beta_su"/>
</dbReference>
<dbReference type="InterPro" id="IPR002019">
    <property type="entry name" value="Urease_beta-like"/>
</dbReference>
<dbReference type="NCBIfam" id="NF009712">
    <property type="entry name" value="PRK13241.1"/>
    <property type="match status" value="1"/>
</dbReference>
<dbReference type="SUPFAM" id="SSF51278">
    <property type="entry name" value="Urease, beta-subunit"/>
    <property type="match status" value="1"/>
</dbReference>
<proteinExistence type="predicted"/>
<dbReference type="RefSeq" id="WP_176062247.1">
    <property type="nucleotide sequence ID" value="NZ_BJTG01000001.1"/>
</dbReference>
<dbReference type="PANTHER" id="PTHR33569">
    <property type="entry name" value="UREASE"/>
    <property type="match status" value="1"/>
</dbReference>
<dbReference type="Gene3D" id="2.10.150.10">
    <property type="entry name" value="Urease, beta subunit"/>
    <property type="match status" value="1"/>
</dbReference>
<evidence type="ECO:0000256" key="1">
    <source>
        <dbReference type="ARBA" id="ARBA00004897"/>
    </source>
</evidence>
<dbReference type="GO" id="GO:0009039">
    <property type="term" value="F:urease activity"/>
    <property type="evidence" value="ECO:0007669"/>
    <property type="project" value="UniProtKB-EC"/>
</dbReference>
<dbReference type="AlphaFoldDB" id="A0A7I9VH40"/>
<dbReference type="PIRSF" id="PIRSF001225">
    <property type="entry name" value="Urease_gammabeta"/>
    <property type="match status" value="1"/>
</dbReference>
<dbReference type="NCBIfam" id="TIGR00192">
    <property type="entry name" value="urease_beta"/>
    <property type="match status" value="1"/>
</dbReference>
<dbReference type="FunFam" id="3.30.280.10:FF:000001">
    <property type="entry name" value="Urease subunit alpha"/>
    <property type="match status" value="1"/>
</dbReference>
<dbReference type="Gene3D" id="3.30.280.10">
    <property type="entry name" value="Urease, gamma-like subunit"/>
    <property type="match status" value="1"/>
</dbReference>
<dbReference type="EC" id="3.5.1.5" evidence="2"/>
<evidence type="ECO:0000313" key="6">
    <source>
        <dbReference type="Proteomes" id="UP000503640"/>
    </source>
</evidence>
<dbReference type="Pfam" id="PF00547">
    <property type="entry name" value="Urease_gamma"/>
    <property type="match status" value="1"/>
</dbReference>
<comment type="caution">
    <text evidence="5">The sequence shown here is derived from an EMBL/GenBank/DDBJ whole genome shotgun (WGS) entry which is preliminary data.</text>
</comment>
<dbReference type="InterPro" id="IPR036461">
    <property type="entry name" value="Urease_betasu_sf"/>
</dbReference>